<evidence type="ECO:0000256" key="4">
    <source>
        <dbReference type="ARBA" id="ARBA00022692"/>
    </source>
</evidence>
<dbReference type="EMBL" id="CP014544">
    <property type="protein sequence ID" value="AMO67721.1"/>
    <property type="molecule type" value="Genomic_DNA"/>
</dbReference>
<evidence type="ECO:0000256" key="8">
    <source>
        <dbReference type="ARBA" id="ARBA00023136"/>
    </source>
</evidence>
<dbReference type="GO" id="GO:0009279">
    <property type="term" value="C:cell outer membrane"/>
    <property type="evidence" value="ECO:0007669"/>
    <property type="project" value="UniProtKB-SubCell"/>
</dbReference>
<dbReference type="Pfam" id="PF02412">
    <property type="entry name" value="TSP_3"/>
    <property type="match status" value="1"/>
</dbReference>
<evidence type="ECO:0000256" key="7">
    <source>
        <dbReference type="ARBA" id="ARBA00023114"/>
    </source>
</evidence>
<dbReference type="Pfam" id="PF00691">
    <property type="entry name" value="OmpA"/>
    <property type="match status" value="1"/>
</dbReference>
<dbReference type="Gene3D" id="3.30.1330.60">
    <property type="entry name" value="OmpA-like domain"/>
    <property type="match status" value="1"/>
</dbReference>
<dbReference type="GO" id="GO:0046930">
    <property type="term" value="C:pore complex"/>
    <property type="evidence" value="ECO:0007669"/>
    <property type="project" value="UniProtKB-KW"/>
</dbReference>
<dbReference type="PRINTS" id="PR01021">
    <property type="entry name" value="OMPADOMAIN"/>
</dbReference>
<evidence type="ECO:0000256" key="1">
    <source>
        <dbReference type="ARBA" id="ARBA00004571"/>
    </source>
</evidence>
<accession>A0A127M3E5</accession>
<keyword evidence="6" id="KW-0406">Ion transport</keyword>
<dbReference type="SUPFAM" id="SSF103088">
    <property type="entry name" value="OmpA-like"/>
    <property type="match status" value="1"/>
</dbReference>
<dbReference type="KEGG" id="zal:AZF00_05155"/>
<evidence type="ECO:0000256" key="9">
    <source>
        <dbReference type="ARBA" id="ARBA00023237"/>
    </source>
</evidence>
<dbReference type="PANTHER" id="PTHR30329">
    <property type="entry name" value="STATOR ELEMENT OF FLAGELLAR MOTOR COMPLEX"/>
    <property type="match status" value="1"/>
</dbReference>
<dbReference type="InterPro" id="IPR036737">
    <property type="entry name" value="OmpA-like_sf"/>
</dbReference>
<evidence type="ECO:0000313" key="14">
    <source>
        <dbReference type="Proteomes" id="UP000074119"/>
    </source>
</evidence>
<dbReference type="Gene3D" id="2.40.160.20">
    <property type="match status" value="1"/>
</dbReference>
<dbReference type="CDD" id="cd07185">
    <property type="entry name" value="OmpA_C-like"/>
    <property type="match status" value="1"/>
</dbReference>
<dbReference type="GO" id="GO:0005509">
    <property type="term" value="F:calcium ion binding"/>
    <property type="evidence" value="ECO:0007669"/>
    <property type="project" value="InterPro"/>
</dbReference>
<gene>
    <name evidence="13" type="ORF">AZF00_05155</name>
</gene>
<feature type="chain" id="PRO_5007274967" description="OmpA-like domain-containing protein" evidence="11">
    <location>
        <begin position="22"/>
        <end position="368"/>
    </location>
</feature>
<keyword evidence="4" id="KW-0812">Transmembrane</keyword>
<dbReference type="PANTHER" id="PTHR30329:SF21">
    <property type="entry name" value="LIPOPROTEIN YIAD-RELATED"/>
    <property type="match status" value="1"/>
</dbReference>
<proteinExistence type="predicted"/>
<sequence>MRKFILGAAVASCMLPTIASAAEEGTWYLNPAIGYQVFDGSRDLTSTEVALFGAEYVLSKDWGIELRGLYSVAASDRNIRALDQKILGSSVDMLRYFSNDSKFTPYLAGGMGVIEADYESGRYDSQTQLNVGGGVRYTIDENWSVRGDTRLVYGTDHETRDGNASIGLSYAFGGTSVAKPAPKPMMSDSDADGVEDGIDQCPGTPAGVAVDAKGCALDKDGDGVPNYRDKCPNTPAGRQVDKFGCKFVIKHSESIKLEINFPNNSDAIPVAYASELKKVAEFMTKFTGVKAVVEGHADSNGAAAYNKQLSQRRADSVRNALIRDYNIAENRLSAVGYGEERPIADNRTADGRRANRRVVAVMQAEVTE</sequence>
<comment type="subcellular location">
    <subcellularLocation>
        <location evidence="1">Cell outer membrane</location>
        <topology evidence="1">Multi-pass membrane protein</topology>
    </subcellularLocation>
</comment>
<keyword evidence="7" id="KW-0626">Porin</keyword>
<keyword evidence="5 11" id="KW-0732">Signal</keyword>
<dbReference type="Proteomes" id="UP000074119">
    <property type="component" value="Chromosome"/>
</dbReference>
<dbReference type="PROSITE" id="PS51123">
    <property type="entry name" value="OMPA_2"/>
    <property type="match status" value="1"/>
</dbReference>
<evidence type="ECO:0000259" key="12">
    <source>
        <dbReference type="PROSITE" id="PS51123"/>
    </source>
</evidence>
<dbReference type="SUPFAM" id="SSF56925">
    <property type="entry name" value="OMPA-like"/>
    <property type="match status" value="1"/>
</dbReference>
<dbReference type="InterPro" id="IPR028974">
    <property type="entry name" value="TSP_type-3_rpt"/>
</dbReference>
<evidence type="ECO:0000256" key="3">
    <source>
        <dbReference type="ARBA" id="ARBA00022452"/>
    </source>
</evidence>
<dbReference type="GO" id="GO:0007155">
    <property type="term" value="P:cell adhesion"/>
    <property type="evidence" value="ECO:0007669"/>
    <property type="project" value="InterPro"/>
</dbReference>
<dbReference type="RefSeq" id="WP_008246495.1">
    <property type="nucleotide sequence ID" value="NZ_CP014544.1"/>
</dbReference>
<feature type="domain" description="OmpA-like" evidence="12">
    <location>
        <begin position="248"/>
        <end position="366"/>
    </location>
</feature>
<organism evidence="13 14">
    <name type="scientific">Zhongshania aliphaticivorans</name>
    <dbReference type="NCBI Taxonomy" id="1470434"/>
    <lineage>
        <taxon>Bacteria</taxon>
        <taxon>Pseudomonadati</taxon>
        <taxon>Pseudomonadota</taxon>
        <taxon>Gammaproteobacteria</taxon>
        <taxon>Cellvibrionales</taxon>
        <taxon>Spongiibacteraceae</taxon>
        <taxon>Zhongshania</taxon>
    </lineage>
</organism>
<evidence type="ECO:0000313" key="13">
    <source>
        <dbReference type="EMBL" id="AMO67721.1"/>
    </source>
</evidence>
<dbReference type="InterPro" id="IPR011250">
    <property type="entry name" value="OMP/PagP_B-barrel"/>
</dbReference>
<evidence type="ECO:0000256" key="11">
    <source>
        <dbReference type="SAM" id="SignalP"/>
    </source>
</evidence>
<protein>
    <recommendedName>
        <fullName evidence="12">OmpA-like domain-containing protein</fullName>
    </recommendedName>
</protein>
<dbReference type="AlphaFoldDB" id="A0A127M3E5"/>
<name>A0A127M3E5_9GAMM</name>
<evidence type="ECO:0000256" key="6">
    <source>
        <dbReference type="ARBA" id="ARBA00023065"/>
    </source>
</evidence>
<dbReference type="SUPFAM" id="SSF103647">
    <property type="entry name" value="TSP type-3 repeat"/>
    <property type="match status" value="1"/>
</dbReference>
<evidence type="ECO:0000256" key="10">
    <source>
        <dbReference type="PROSITE-ProRule" id="PRU00473"/>
    </source>
</evidence>
<dbReference type="InterPro" id="IPR050330">
    <property type="entry name" value="Bact_OuterMem_StrucFunc"/>
</dbReference>
<evidence type="ECO:0000256" key="2">
    <source>
        <dbReference type="ARBA" id="ARBA00022448"/>
    </source>
</evidence>
<dbReference type="GO" id="GO:0015288">
    <property type="term" value="F:porin activity"/>
    <property type="evidence" value="ECO:0007669"/>
    <property type="project" value="UniProtKB-KW"/>
</dbReference>
<evidence type="ECO:0000256" key="5">
    <source>
        <dbReference type="ARBA" id="ARBA00022729"/>
    </source>
</evidence>
<dbReference type="InterPro" id="IPR006665">
    <property type="entry name" value="OmpA-like"/>
</dbReference>
<dbReference type="InterPro" id="IPR003367">
    <property type="entry name" value="Thrombospondin_3-like_rpt"/>
</dbReference>
<dbReference type="InterPro" id="IPR027385">
    <property type="entry name" value="Beta-barrel_OMP"/>
</dbReference>
<reference evidence="13 14" key="1">
    <citation type="submission" date="2015-12" db="EMBL/GenBank/DDBJ databases">
        <authorList>
            <person name="Shamseldin A."/>
            <person name="Moawad H."/>
            <person name="Abd El-Rahim W.M."/>
            <person name="Sadowsky M.J."/>
        </authorList>
    </citation>
    <scope>NUCLEOTIDE SEQUENCE [LARGE SCALE GENOMIC DNA]</scope>
    <source>
        <strain evidence="13 14">SM2</strain>
    </source>
</reference>
<feature type="signal peptide" evidence="11">
    <location>
        <begin position="1"/>
        <end position="21"/>
    </location>
</feature>
<dbReference type="Pfam" id="PF13505">
    <property type="entry name" value="OMP_b-brl"/>
    <property type="match status" value="1"/>
</dbReference>
<dbReference type="InterPro" id="IPR006664">
    <property type="entry name" value="OMP_bac"/>
</dbReference>
<dbReference type="GO" id="GO:0006811">
    <property type="term" value="P:monoatomic ion transport"/>
    <property type="evidence" value="ECO:0007669"/>
    <property type="project" value="UniProtKB-KW"/>
</dbReference>
<keyword evidence="9" id="KW-0998">Cell outer membrane</keyword>
<keyword evidence="8 10" id="KW-0472">Membrane</keyword>
<keyword evidence="2" id="KW-0813">Transport</keyword>
<dbReference type="STRING" id="1470434.AZF00_05155"/>
<keyword evidence="3" id="KW-1134">Transmembrane beta strand</keyword>